<dbReference type="EMBL" id="JBBYXI010000013">
    <property type="protein sequence ID" value="MEN3931801.1"/>
    <property type="molecule type" value="Genomic_DNA"/>
</dbReference>
<evidence type="ECO:0000256" key="1">
    <source>
        <dbReference type="ARBA" id="ARBA00006226"/>
    </source>
</evidence>
<dbReference type="InterPro" id="IPR051803">
    <property type="entry name" value="TA_system_RelE-like_toxin"/>
</dbReference>
<protein>
    <submittedName>
        <fullName evidence="3">Type II toxin-antitoxin system RelE/ParE family toxin</fullName>
    </submittedName>
</protein>
<organism evidence="3 4">
    <name type="scientific">Hohaiivirga grylli</name>
    <dbReference type="NCBI Taxonomy" id="3133970"/>
    <lineage>
        <taxon>Bacteria</taxon>
        <taxon>Pseudomonadati</taxon>
        <taxon>Pseudomonadota</taxon>
        <taxon>Alphaproteobacteria</taxon>
        <taxon>Hyphomicrobiales</taxon>
        <taxon>Methylobacteriaceae</taxon>
        <taxon>Hohaiivirga</taxon>
    </lineage>
</organism>
<reference evidence="3 4" key="1">
    <citation type="submission" date="2024-04" db="EMBL/GenBank/DDBJ databases">
        <title>A novel species isolated from cricket.</title>
        <authorList>
            <person name="Wang H.-C."/>
        </authorList>
    </citation>
    <scope>NUCLEOTIDE SEQUENCE [LARGE SCALE GENOMIC DNA]</scope>
    <source>
        <strain evidence="3 4">WL0021</strain>
    </source>
</reference>
<dbReference type="PANTHER" id="PTHR33755">
    <property type="entry name" value="TOXIN PARE1-RELATED"/>
    <property type="match status" value="1"/>
</dbReference>
<accession>A0ABV0BNG4</accession>
<proteinExistence type="inferred from homology"/>
<sequence length="99" mass="11525">MIVRILPEAEADLESIADYIARDNPRRALSFLMELRTACESLVDMAQAFPIVPRYARFGVRHRVYGSYQIFYRIVVDEERIDIIHVIHGARSVDLFEDI</sequence>
<dbReference type="PANTHER" id="PTHR33755:SF6">
    <property type="entry name" value="PLASMID STABILIZATION SYSTEM PROTEIN"/>
    <property type="match status" value="1"/>
</dbReference>
<comment type="similarity">
    <text evidence="1">Belongs to the RelE toxin family.</text>
</comment>
<dbReference type="Pfam" id="PF05016">
    <property type="entry name" value="ParE_toxin"/>
    <property type="match status" value="1"/>
</dbReference>
<evidence type="ECO:0000256" key="2">
    <source>
        <dbReference type="ARBA" id="ARBA00022649"/>
    </source>
</evidence>
<keyword evidence="2" id="KW-1277">Toxin-antitoxin system</keyword>
<dbReference type="Proteomes" id="UP001418637">
    <property type="component" value="Unassembled WGS sequence"/>
</dbReference>
<keyword evidence="4" id="KW-1185">Reference proteome</keyword>
<dbReference type="InterPro" id="IPR007712">
    <property type="entry name" value="RelE/ParE_toxin"/>
</dbReference>
<evidence type="ECO:0000313" key="3">
    <source>
        <dbReference type="EMBL" id="MEN3931801.1"/>
    </source>
</evidence>
<evidence type="ECO:0000313" key="4">
    <source>
        <dbReference type="Proteomes" id="UP001418637"/>
    </source>
</evidence>
<dbReference type="Gene3D" id="3.30.2310.20">
    <property type="entry name" value="RelE-like"/>
    <property type="match status" value="1"/>
</dbReference>
<gene>
    <name evidence="3" type="ORF">WJT86_12135</name>
</gene>
<comment type="caution">
    <text evidence="3">The sequence shown here is derived from an EMBL/GenBank/DDBJ whole genome shotgun (WGS) entry which is preliminary data.</text>
</comment>
<dbReference type="InterPro" id="IPR035093">
    <property type="entry name" value="RelE/ParE_toxin_dom_sf"/>
</dbReference>
<name>A0ABV0BNG4_9HYPH</name>